<dbReference type="Pfam" id="PF00370">
    <property type="entry name" value="FGGY_N"/>
    <property type="match status" value="1"/>
</dbReference>
<dbReference type="STRING" id="1215104.GCA_000730585_02199"/>
<keyword evidence="7" id="KW-1185">Reference proteome</keyword>
<keyword evidence="2" id="KW-0808">Transferase</keyword>
<protein>
    <submittedName>
        <fullName evidence="6">Xylulokinase</fullName>
    </submittedName>
</protein>
<reference evidence="7" key="1">
    <citation type="submission" date="2017-06" db="EMBL/GenBank/DDBJ databases">
        <authorList>
            <person name="Varghese N."/>
            <person name="Submissions S."/>
        </authorList>
    </citation>
    <scope>NUCLEOTIDE SEQUENCE [LARGE SCALE GENOMIC DNA]</scope>
    <source>
        <strain evidence="7">DSM 22348</strain>
    </source>
</reference>
<dbReference type="InterPro" id="IPR050406">
    <property type="entry name" value="FGGY_Carb_Kinase"/>
</dbReference>
<proteinExistence type="inferred from homology"/>
<dbReference type="InterPro" id="IPR043129">
    <property type="entry name" value="ATPase_NBD"/>
</dbReference>
<organism evidence="6 7">
    <name type="scientific">Pseudomonas japonica</name>
    <dbReference type="NCBI Taxonomy" id="256466"/>
    <lineage>
        <taxon>Bacteria</taxon>
        <taxon>Pseudomonadati</taxon>
        <taxon>Pseudomonadota</taxon>
        <taxon>Gammaproteobacteria</taxon>
        <taxon>Pseudomonadales</taxon>
        <taxon>Pseudomonadaceae</taxon>
        <taxon>Pseudomonas</taxon>
    </lineage>
</organism>
<dbReference type="Gene3D" id="3.30.420.40">
    <property type="match status" value="2"/>
</dbReference>
<evidence type="ECO:0000313" key="6">
    <source>
        <dbReference type="EMBL" id="SNS69721.1"/>
    </source>
</evidence>
<evidence type="ECO:0000256" key="1">
    <source>
        <dbReference type="ARBA" id="ARBA00009156"/>
    </source>
</evidence>
<sequence length="539" mass="56710">MCRFGFARCWIFSSSTCTSNDRGRASVTLLGVRNVSSQAILIGVDLGTSSTRAVALDAQGTLRGVARVGDVPMARRSGQGMVREGFLDAPLAAIRQALDEARASPAQVSGIALCGQMAGLCAVDAMGDPATSCDAWLDLSCASSVALLRPHERQIVARSGSQLIASHGARWLQIRQQQPDLYRRLCKLTVPCALVAGRLCGLAGQAAFMDTTCLGFNCFADVPSGGWNLDLVRALELDPAHLPRVVEPWERIGGLSRDIAQALGLLQGTPVFAGCGDIAATLLGSGVSVPGQLVDIAGTGSVFCAVRGDFTVDDQHHTLLTLRHCIPGLYYSAGYVGGGGLCCDWLESLRGEARPPQAVSAALRELTRVPPLLFVPHMGGRHLPLSADMRGAFVGLTWQHGLADMQRAMVEATAFEYASFLEAMLGTGLRPVEGGVLVVGGGASSEVFNQVKADVLGLAYRRHGVFEAAARGAALLAGHGAGVFTDLNKAAGRVAGPVNGVTLPDKAKHGLYQQRREVYGRMLEALGPVFRDMARLASL</sequence>
<dbReference type="SUPFAM" id="SSF53067">
    <property type="entry name" value="Actin-like ATPase domain"/>
    <property type="match status" value="2"/>
</dbReference>
<dbReference type="GO" id="GO:0016301">
    <property type="term" value="F:kinase activity"/>
    <property type="evidence" value="ECO:0007669"/>
    <property type="project" value="UniProtKB-KW"/>
</dbReference>
<evidence type="ECO:0000259" key="4">
    <source>
        <dbReference type="Pfam" id="PF00370"/>
    </source>
</evidence>
<evidence type="ECO:0000256" key="2">
    <source>
        <dbReference type="ARBA" id="ARBA00022679"/>
    </source>
</evidence>
<dbReference type="EMBL" id="FZOL01000013">
    <property type="protein sequence ID" value="SNS69721.1"/>
    <property type="molecule type" value="Genomic_DNA"/>
</dbReference>
<dbReference type="CDD" id="cd00366">
    <property type="entry name" value="ASKHA_NBD_FGGY"/>
    <property type="match status" value="1"/>
</dbReference>
<dbReference type="PIRSF" id="PIRSF000538">
    <property type="entry name" value="GlpK"/>
    <property type="match status" value="1"/>
</dbReference>
<dbReference type="InterPro" id="IPR018484">
    <property type="entry name" value="FGGY_N"/>
</dbReference>
<dbReference type="InterPro" id="IPR000577">
    <property type="entry name" value="Carb_kinase_FGGY"/>
</dbReference>
<dbReference type="Proteomes" id="UP000198407">
    <property type="component" value="Unassembled WGS sequence"/>
</dbReference>
<dbReference type="PANTHER" id="PTHR43095:SF5">
    <property type="entry name" value="XYLULOSE KINASE"/>
    <property type="match status" value="1"/>
</dbReference>
<evidence type="ECO:0000259" key="5">
    <source>
        <dbReference type="Pfam" id="PF02782"/>
    </source>
</evidence>
<dbReference type="InterPro" id="IPR018485">
    <property type="entry name" value="FGGY_C"/>
</dbReference>
<dbReference type="GO" id="GO:0005975">
    <property type="term" value="P:carbohydrate metabolic process"/>
    <property type="evidence" value="ECO:0007669"/>
    <property type="project" value="InterPro"/>
</dbReference>
<dbReference type="PANTHER" id="PTHR43095">
    <property type="entry name" value="SUGAR KINASE"/>
    <property type="match status" value="1"/>
</dbReference>
<dbReference type="AlphaFoldDB" id="A0A239GL68"/>
<keyword evidence="3 6" id="KW-0418">Kinase</keyword>
<name>A0A239GL68_9PSED</name>
<evidence type="ECO:0000256" key="3">
    <source>
        <dbReference type="ARBA" id="ARBA00022777"/>
    </source>
</evidence>
<evidence type="ECO:0000313" key="7">
    <source>
        <dbReference type="Proteomes" id="UP000198407"/>
    </source>
</evidence>
<feature type="domain" description="Carbohydrate kinase FGGY C-terminal" evidence="5">
    <location>
        <begin position="296"/>
        <end position="480"/>
    </location>
</feature>
<dbReference type="Pfam" id="PF02782">
    <property type="entry name" value="FGGY_C"/>
    <property type="match status" value="1"/>
</dbReference>
<gene>
    <name evidence="6" type="ORF">SAMN05444352_11341</name>
</gene>
<comment type="similarity">
    <text evidence="1">Belongs to the FGGY kinase family.</text>
</comment>
<feature type="domain" description="Carbohydrate kinase FGGY N-terminal" evidence="4">
    <location>
        <begin position="41"/>
        <end position="284"/>
    </location>
</feature>
<accession>A0A239GL68</accession>